<evidence type="ECO:0000259" key="9">
    <source>
        <dbReference type="Pfam" id="PF12704"/>
    </source>
</evidence>
<feature type="transmembrane region" description="Helical" evidence="7">
    <location>
        <begin position="12"/>
        <end position="36"/>
    </location>
</feature>
<feature type="transmembrane region" description="Helical" evidence="7">
    <location>
        <begin position="306"/>
        <end position="331"/>
    </location>
</feature>
<dbReference type="RefSeq" id="WP_213412432.1">
    <property type="nucleotide sequence ID" value="NZ_BOVK01000031.1"/>
</dbReference>
<protein>
    <submittedName>
        <fullName evidence="10">Membrane protein</fullName>
    </submittedName>
</protein>
<accession>A0A8J4H4U5</accession>
<keyword evidence="5 7" id="KW-0472">Membrane</keyword>
<feature type="transmembrane region" description="Helical" evidence="7">
    <location>
        <begin position="265"/>
        <end position="285"/>
    </location>
</feature>
<dbReference type="InterPro" id="IPR003838">
    <property type="entry name" value="ABC3_permease_C"/>
</dbReference>
<evidence type="ECO:0000256" key="7">
    <source>
        <dbReference type="SAM" id="Phobius"/>
    </source>
</evidence>
<dbReference type="GO" id="GO:0005886">
    <property type="term" value="C:plasma membrane"/>
    <property type="evidence" value="ECO:0007669"/>
    <property type="project" value="UniProtKB-SubCell"/>
</dbReference>
<evidence type="ECO:0000313" key="10">
    <source>
        <dbReference type="EMBL" id="GIQ69641.1"/>
    </source>
</evidence>
<dbReference type="Proteomes" id="UP000677918">
    <property type="component" value="Unassembled WGS sequence"/>
</dbReference>
<dbReference type="Pfam" id="PF02687">
    <property type="entry name" value="FtsX"/>
    <property type="match status" value="1"/>
</dbReference>
<dbReference type="PANTHER" id="PTHR30572">
    <property type="entry name" value="MEMBRANE COMPONENT OF TRANSPORTER-RELATED"/>
    <property type="match status" value="1"/>
</dbReference>
<feature type="domain" description="MacB-like periplasmic core" evidence="9">
    <location>
        <begin position="19"/>
        <end position="233"/>
    </location>
</feature>
<dbReference type="Pfam" id="PF12704">
    <property type="entry name" value="MacB_PCD"/>
    <property type="match status" value="1"/>
</dbReference>
<feature type="domain" description="ABC3 transporter permease C-terminal" evidence="8">
    <location>
        <begin position="266"/>
        <end position="404"/>
    </location>
</feature>
<evidence type="ECO:0000256" key="2">
    <source>
        <dbReference type="ARBA" id="ARBA00022475"/>
    </source>
</evidence>
<dbReference type="InterPro" id="IPR025857">
    <property type="entry name" value="MacB_PCD"/>
</dbReference>
<feature type="transmembrane region" description="Helical" evidence="7">
    <location>
        <begin position="375"/>
        <end position="393"/>
    </location>
</feature>
<dbReference type="PANTHER" id="PTHR30572:SF4">
    <property type="entry name" value="ABC TRANSPORTER PERMEASE YTRF"/>
    <property type="match status" value="1"/>
</dbReference>
<name>A0A8J4H4U5_9BACL</name>
<comment type="caution">
    <text evidence="10">The sequence shown here is derived from an EMBL/GenBank/DDBJ whole genome shotgun (WGS) entry which is preliminary data.</text>
</comment>
<dbReference type="EMBL" id="BOVK01000031">
    <property type="protein sequence ID" value="GIQ69641.1"/>
    <property type="molecule type" value="Genomic_DNA"/>
</dbReference>
<evidence type="ECO:0000313" key="11">
    <source>
        <dbReference type="Proteomes" id="UP000677918"/>
    </source>
</evidence>
<evidence type="ECO:0000259" key="8">
    <source>
        <dbReference type="Pfam" id="PF02687"/>
    </source>
</evidence>
<evidence type="ECO:0000256" key="6">
    <source>
        <dbReference type="ARBA" id="ARBA00038076"/>
    </source>
</evidence>
<evidence type="ECO:0000256" key="1">
    <source>
        <dbReference type="ARBA" id="ARBA00004651"/>
    </source>
</evidence>
<comment type="similarity">
    <text evidence="6">Belongs to the ABC-4 integral membrane protein family.</text>
</comment>
<reference evidence="10" key="1">
    <citation type="submission" date="2021-04" db="EMBL/GenBank/DDBJ databases">
        <title>Draft genome sequence of Xylanibacillus composti strain K13.</title>
        <authorList>
            <person name="Uke A."/>
            <person name="Chhe C."/>
            <person name="Baramee S."/>
            <person name="Kosugi A."/>
        </authorList>
    </citation>
    <scope>NUCLEOTIDE SEQUENCE</scope>
    <source>
        <strain evidence="10">K13</strain>
    </source>
</reference>
<dbReference type="AlphaFoldDB" id="A0A8J4H4U5"/>
<organism evidence="10 11">
    <name type="scientific">Xylanibacillus composti</name>
    <dbReference type="NCBI Taxonomy" id="1572762"/>
    <lineage>
        <taxon>Bacteria</taxon>
        <taxon>Bacillati</taxon>
        <taxon>Bacillota</taxon>
        <taxon>Bacilli</taxon>
        <taxon>Bacillales</taxon>
        <taxon>Paenibacillaceae</taxon>
        <taxon>Xylanibacillus</taxon>
    </lineage>
</organism>
<keyword evidence="2" id="KW-1003">Cell membrane</keyword>
<gene>
    <name evidence="10" type="ORF">XYCOK13_24650</name>
</gene>
<keyword evidence="4 7" id="KW-1133">Transmembrane helix</keyword>
<evidence type="ECO:0000256" key="3">
    <source>
        <dbReference type="ARBA" id="ARBA00022692"/>
    </source>
</evidence>
<dbReference type="GO" id="GO:0022857">
    <property type="term" value="F:transmembrane transporter activity"/>
    <property type="evidence" value="ECO:0007669"/>
    <property type="project" value="TreeGrafter"/>
</dbReference>
<proteinExistence type="inferred from homology"/>
<sequence length="411" mass="43716">MGAYICSQLRSRLVRTLSVVIGISMGTGLFLALSALGNGYQQAARLPLSGLASDIVVSKSADSTSAASQITRGIRMPFGIEAITEEERAQIAEQPSIDTLTGVLLLWDFDRSGYKTILGVDTSEHASGPAYVLEEGIVKGRSFSSTDRGVAVVDRHYAAFYNLQPGSELLVGDQTFQVVGTVSQSNTNQTAAANVYIPLADARMLAGLEQDEVNQLYIRVADASRMEEITREIGYLLPHAHVVTEDSLIQVMGGIGKVSAQFAKAAAAVGLVGGVLLAWFALQGMMAERRKEIAIMKALGWRKREIYKLFLLETALLGGIGLLAGLVLGWGSMHAVQLLPMPDIPLAGIAHELDSLNQVHTSQQSAALPAYLDTATILLASIAVGISVLAAGWSSAAKVLRMKPAALLRNQ</sequence>
<keyword evidence="11" id="KW-1185">Reference proteome</keyword>
<evidence type="ECO:0000256" key="4">
    <source>
        <dbReference type="ARBA" id="ARBA00022989"/>
    </source>
</evidence>
<keyword evidence="3 7" id="KW-0812">Transmembrane</keyword>
<evidence type="ECO:0000256" key="5">
    <source>
        <dbReference type="ARBA" id="ARBA00023136"/>
    </source>
</evidence>
<comment type="subcellular location">
    <subcellularLocation>
        <location evidence="1">Cell membrane</location>
        <topology evidence="1">Multi-pass membrane protein</topology>
    </subcellularLocation>
</comment>
<dbReference type="InterPro" id="IPR050250">
    <property type="entry name" value="Macrolide_Exporter_MacB"/>
</dbReference>